<name>A0A3Q9KBH6_9ACTN</name>
<dbReference type="EMBL" id="CP029042">
    <property type="protein sequence ID" value="AZS73081.1"/>
    <property type="molecule type" value="Genomic_DNA"/>
</dbReference>
<evidence type="ECO:0000313" key="1">
    <source>
        <dbReference type="EMBL" id="AZS73081.1"/>
    </source>
</evidence>
<reference evidence="1 2" key="1">
    <citation type="submission" date="2018-04" db="EMBL/GenBank/DDBJ databases">
        <title>Complete genome sequences of Streptomyces lydicus strain WYEC and characterization of antagonistic properties of biological control agents.</title>
        <authorList>
            <person name="Mariita R.M."/>
            <person name="Sello J.K."/>
        </authorList>
    </citation>
    <scope>NUCLEOTIDE SEQUENCE [LARGE SCALE GENOMIC DNA]</scope>
    <source>
        <strain evidence="1 2">WYEC 108</strain>
    </source>
</reference>
<dbReference type="Proteomes" id="UP000275579">
    <property type="component" value="Chromosome"/>
</dbReference>
<sequence>MYPGREVFLHAPLVYVTAEITLSYEPRVNQPAVRDAFAEGVRQSFPLLQQERALAVKLEEVDEDIPPQVLPALRAFTADSESSVLLKASALTVDTTSYTQFEKFDAFLGVALTALAESVPGAMVRRVGVRYVNEIRVPGEAAADPDWPKWVSESLLAAQGLLPSGHAAGSMGHVLFHLEDDCWTGFRYGDVIGTTIVDRDVAVRRKKRAEPENSRFFALDIDSFWDPSEPVKFDPDQIVKICDRLHRPAGELFQASITERARKHFRGDPDE</sequence>
<dbReference type="InterPro" id="IPR026349">
    <property type="entry name" value="CHP04255"/>
</dbReference>
<organism evidence="1 2">
    <name type="scientific">Streptomyces lydicus</name>
    <dbReference type="NCBI Taxonomy" id="47763"/>
    <lineage>
        <taxon>Bacteria</taxon>
        <taxon>Bacillati</taxon>
        <taxon>Actinomycetota</taxon>
        <taxon>Actinomycetes</taxon>
        <taxon>Kitasatosporales</taxon>
        <taxon>Streptomycetaceae</taxon>
        <taxon>Streptomyces</taxon>
    </lineage>
</organism>
<dbReference type="RefSeq" id="WP_127152127.1">
    <property type="nucleotide sequence ID" value="NZ_CP029042.1"/>
</dbReference>
<evidence type="ECO:0000313" key="2">
    <source>
        <dbReference type="Proteomes" id="UP000275579"/>
    </source>
</evidence>
<accession>A0A3Q9KBH6</accession>
<evidence type="ECO:0008006" key="3">
    <source>
        <dbReference type="Google" id="ProtNLM"/>
    </source>
</evidence>
<dbReference type="NCBIfam" id="TIGR04255">
    <property type="entry name" value="sporadTIGR04255"/>
    <property type="match status" value="1"/>
</dbReference>
<dbReference type="AlphaFoldDB" id="A0A3Q9KBH6"/>
<protein>
    <recommendedName>
        <fullName evidence="3">TIGR04255 family protein</fullName>
    </recommendedName>
</protein>
<proteinExistence type="predicted"/>
<gene>
    <name evidence="1" type="ORF">DDE74_20830</name>
</gene>